<feature type="transmembrane region" description="Helical" evidence="7">
    <location>
        <begin position="207"/>
        <end position="228"/>
    </location>
</feature>
<evidence type="ECO:0000256" key="7">
    <source>
        <dbReference type="SAM" id="Phobius"/>
    </source>
</evidence>
<feature type="transmembrane region" description="Helical" evidence="7">
    <location>
        <begin position="258"/>
        <end position="280"/>
    </location>
</feature>
<feature type="transmembrane region" description="Helical" evidence="7">
    <location>
        <begin position="402"/>
        <end position="422"/>
    </location>
</feature>
<dbReference type="GO" id="GO:0015297">
    <property type="term" value="F:antiporter activity"/>
    <property type="evidence" value="ECO:0007669"/>
    <property type="project" value="InterPro"/>
</dbReference>
<sequence>MTTLTNDIKASPPPSPTPPRPLWRTWLLIAVPMMLTNALQSIAGTVDGIYLGHLIGTQAIAAVSAFFPGFFFLLAIVIGLSAGATVMIGQAWGARDRVRVRNIAATALLMMLVAGIVTSVLGGWLAAPLMRALGTPLAVIDDATRYARWMLIGMPIVYLLWLTTSMSRGTGDAVSPLFTLLIATVLALCLTPAFIDGWGPLPKLGVASAAASTLIAFSVALLWMAMYWRRKAHALAPGAGLWRNVQFRPDLARGILRIGVPAAMQMLTMAIAEMALLGMVNRHGANATAAYGAVTQVMSWLQLPIMTFGITASILCAHAIGAGRGERIDAIVRTGFLCNLGMTGVLTALVCLGAPLIMRGFLTDPEVLALATHLLYVTAWSVPVMGLTAIMTGAMRAGGKVWVPMVLGVIGLLGIEVPAALIFERMAGLTGIWWAYPLAFFAMFVMQGLCYRAFRRASWRAQKNISMPAQDSKAPTQPVDVQP</sequence>
<dbReference type="NCBIfam" id="TIGR00797">
    <property type="entry name" value="matE"/>
    <property type="match status" value="1"/>
</dbReference>
<feature type="transmembrane region" description="Helical" evidence="7">
    <location>
        <begin position="146"/>
        <end position="162"/>
    </location>
</feature>
<comment type="subcellular location">
    <subcellularLocation>
        <location evidence="1">Cell inner membrane</location>
        <topology evidence="1">Multi-pass membrane protein</topology>
    </subcellularLocation>
</comment>
<dbReference type="Proteomes" id="UP000333828">
    <property type="component" value="Unassembled WGS sequence"/>
</dbReference>
<keyword evidence="6 7" id="KW-0472">Membrane</keyword>
<feature type="transmembrane region" description="Helical" evidence="7">
    <location>
        <begin position="300"/>
        <end position="322"/>
    </location>
</feature>
<evidence type="ECO:0000256" key="2">
    <source>
        <dbReference type="ARBA" id="ARBA00022448"/>
    </source>
</evidence>
<keyword evidence="4 7" id="KW-0812">Transmembrane</keyword>
<keyword evidence="3" id="KW-1003">Cell membrane</keyword>
<evidence type="ECO:0000256" key="6">
    <source>
        <dbReference type="ARBA" id="ARBA00023136"/>
    </source>
</evidence>
<feature type="transmembrane region" description="Helical" evidence="7">
    <location>
        <begin position="103"/>
        <end position="126"/>
    </location>
</feature>
<proteinExistence type="predicted"/>
<keyword evidence="2" id="KW-0813">Transport</keyword>
<accession>A0A5E4XQV2</accession>
<organism evidence="8 9">
    <name type="scientific">Pandoraea iniqua</name>
    <dbReference type="NCBI Taxonomy" id="2508288"/>
    <lineage>
        <taxon>Bacteria</taxon>
        <taxon>Pseudomonadati</taxon>
        <taxon>Pseudomonadota</taxon>
        <taxon>Betaproteobacteria</taxon>
        <taxon>Burkholderiales</taxon>
        <taxon>Burkholderiaceae</taxon>
        <taxon>Pandoraea</taxon>
    </lineage>
</organism>
<keyword evidence="9" id="KW-1185">Reference proteome</keyword>
<feature type="transmembrane region" description="Helical" evidence="7">
    <location>
        <begin position="174"/>
        <end position="195"/>
    </location>
</feature>
<reference evidence="8 9" key="1">
    <citation type="submission" date="2019-08" db="EMBL/GenBank/DDBJ databases">
        <authorList>
            <person name="Peeters C."/>
        </authorList>
    </citation>
    <scope>NUCLEOTIDE SEQUENCE [LARGE SCALE GENOMIC DNA]</scope>
    <source>
        <strain evidence="8 9">LMG 31115</strain>
    </source>
</reference>
<evidence type="ECO:0000313" key="9">
    <source>
        <dbReference type="Proteomes" id="UP000333828"/>
    </source>
</evidence>
<dbReference type="GO" id="GO:0005886">
    <property type="term" value="C:plasma membrane"/>
    <property type="evidence" value="ECO:0007669"/>
    <property type="project" value="UniProtKB-SubCell"/>
</dbReference>
<feature type="transmembrane region" description="Helical" evidence="7">
    <location>
        <begin position="370"/>
        <end position="390"/>
    </location>
</feature>
<dbReference type="InterPro" id="IPR052031">
    <property type="entry name" value="Membrane_Transporter-Flippase"/>
</dbReference>
<feature type="transmembrane region" description="Helical" evidence="7">
    <location>
        <begin position="21"/>
        <end position="39"/>
    </location>
</feature>
<protein>
    <submittedName>
        <fullName evidence="8">Multidrug export protein MepA</fullName>
    </submittedName>
</protein>
<dbReference type="GO" id="GO:0042910">
    <property type="term" value="F:xenobiotic transmembrane transporter activity"/>
    <property type="evidence" value="ECO:0007669"/>
    <property type="project" value="InterPro"/>
</dbReference>
<dbReference type="RefSeq" id="WP_217430047.1">
    <property type="nucleotide sequence ID" value="NZ_CABPSI010000004.1"/>
</dbReference>
<dbReference type="PANTHER" id="PTHR43549">
    <property type="entry name" value="MULTIDRUG RESISTANCE PROTEIN YPNP-RELATED"/>
    <property type="match status" value="1"/>
</dbReference>
<dbReference type="PIRSF" id="PIRSF006603">
    <property type="entry name" value="DinF"/>
    <property type="match status" value="1"/>
</dbReference>
<feature type="transmembrane region" description="Helical" evidence="7">
    <location>
        <begin position="434"/>
        <end position="454"/>
    </location>
</feature>
<feature type="transmembrane region" description="Helical" evidence="7">
    <location>
        <begin position="334"/>
        <end position="358"/>
    </location>
</feature>
<evidence type="ECO:0000256" key="4">
    <source>
        <dbReference type="ARBA" id="ARBA00022692"/>
    </source>
</evidence>
<evidence type="ECO:0000256" key="3">
    <source>
        <dbReference type="ARBA" id="ARBA00022475"/>
    </source>
</evidence>
<dbReference type="CDD" id="cd13138">
    <property type="entry name" value="MATE_yoeA_like"/>
    <property type="match status" value="1"/>
</dbReference>
<dbReference type="EMBL" id="CABPSI010000004">
    <property type="protein sequence ID" value="VVE38710.1"/>
    <property type="molecule type" value="Genomic_DNA"/>
</dbReference>
<evidence type="ECO:0000256" key="1">
    <source>
        <dbReference type="ARBA" id="ARBA00004429"/>
    </source>
</evidence>
<dbReference type="AlphaFoldDB" id="A0A5E4XQV2"/>
<name>A0A5E4XQV2_9BURK</name>
<gene>
    <name evidence="8" type="primary">mepA_1</name>
    <name evidence="8" type="ORF">PIN31115_04019</name>
</gene>
<dbReference type="Pfam" id="PF01554">
    <property type="entry name" value="MatE"/>
    <property type="match status" value="2"/>
</dbReference>
<evidence type="ECO:0000313" key="8">
    <source>
        <dbReference type="EMBL" id="VVE38710.1"/>
    </source>
</evidence>
<keyword evidence="5 7" id="KW-1133">Transmembrane helix</keyword>
<dbReference type="InterPro" id="IPR002528">
    <property type="entry name" value="MATE_fam"/>
</dbReference>
<dbReference type="PANTHER" id="PTHR43549:SF3">
    <property type="entry name" value="MULTIDRUG RESISTANCE PROTEIN YPNP-RELATED"/>
    <property type="match status" value="1"/>
</dbReference>
<evidence type="ECO:0000256" key="5">
    <source>
        <dbReference type="ARBA" id="ARBA00022989"/>
    </source>
</evidence>
<feature type="transmembrane region" description="Helical" evidence="7">
    <location>
        <begin position="59"/>
        <end position="82"/>
    </location>
</feature>
<dbReference type="InterPro" id="IPR048279">
    <property type="entry name" value="MdtK-like"/>
</dbReference>